<gene>
    <name evidence="1" type="ORF">POF50_017340</name>
</gene>
<organism evidence="1">
    <name type="scientific">Streptantibioticus silvisoli</name>
    <dbReference type="NCBI Taxonomy" id="2705255"/>
    <lineage>
        <taxon>Bacteria</taxon>
        <taxon>Bacillati</taxon>
        <taxon>Actinomycetota</taxon>
        <taxon>Actinomycetes</taxon>
        <taxon>Kitasatosporales</taxon>
        <taxon>Streptomycetaceae</taxon>
        <taxon>Streptantibioticus</taxon>
    </lineage>
</organism>
<sequence length="91" mass="10235">MDLKEGILLRWCTLDMLDRLPLNPSLGNLIRRHAARHPAAGGRPDNVRLLRDEAPEGTELHMVGVRLYLQDEDGGVLFGLRHLDAKFAPNE</sequence>
<reference evidence="1" key="1">
    <citation type="submission" date="2023-05" db="EMBL/GenBank/DDBJ databases">
        <title>Streptantibioticus silvisoli sp. nov., acidotolerant actinomycetes 1 from pine litter.</title>
        <authorList>
            <person name="Swiecimska M."/>
            <person name="Golinska P."/>
            <person name="Sangal V."/>
            <person name="Wachnowicz B."/>
            <person name="Goodfellow M."/>
        </authorList>
    </citation>
    <scope>NUCLEOTIDE SEQUENCE</scope>
    <source>
        <strain evidence="1">SL13</strain>
    </source>
</reference>
<protein>
    <submittedName>
        <fullName evidence="1">Uncharacterized protein</fullName>
    </submittedName>
</protein>
<name>A0AA90H617_9ACTN</name>
<comment type="caution">
    <text evidence="1">The sequence shown here is derived from an EMBL/GenBank/DDBJ whole genome shotgun (WGS) entry which is preliminary data.</text>
</comment>
<dbReference type="AlphaFoldDB" id="A0AA90H617"/>
<accession>A0AA90H617</accession>
<evidence type="ECO:0000313" key="1">
    <source>
        <dbReference type="EMBL" id="MDI5971087.1"/>
    </source>
</evidence>
<dbReference type="RefSeq" id="WP_271313323.1">
    <property type="nucleotide sequence ID" value="NZ_JABXJJ020000020.1"/>
</dbReference>
<dbReference type="EMBL" id="JABXJJ020000020">
    <property type="protein sequence ID" value="MDI5971087.1"/>
    <property type="molecule type" value="Genomic_DNA"/>
</dbReference>
<proteinExistence type="predicted"/>